<dbReference type="AlphaFoldDB" id="A0A9N9A6A1"/>
<reference evidence="1" key="1">
    <citation type="submission" date="2021-06" db="EMBL/GenBank/DDBJ databases">
        <authorList>
            <person name="Kallberg Y."/>
            <person name="Tangrot J."/>
            <person name="Rosling A."/>
        </authorList>
    </citation>
    <scope>NUCLEOTIDE SEQUENCE</scope>
    <source>
        <strain evidence="1">MA453B</strain>
    </source>
</reference>
<proteinExistence type="predicted"/>
<name>A0A9N9A6A1_9GLOM</name>
<evidence type="ECO:0000313" key="2">
    <source>
        <dbReference type="Proteomes" id="UP000789405"/>
    </source>
</evidence>
<sequence>MEEKLTSPDSALNIQDYESSETMQIDEEAVPKDFYSQQVQVQKNLIANRVLIVDWDTWKKCE</sequence>
<dbReference type="EMBL" id="CAJVPY010001350">
    <property type="protein sequence ID" value="CAG8518012.1"/>
    <property type="molecule type" value="Genomic_DNA"/>
</dbReference>
<evidence type="ECO:0000313" key="1">
    <source>
        <dbReference type="EMBL" id="CAG8518012.1"/>
    </source>
</evidence>
<dbReference type="OrthoDB" id="10514270at2759"/>
<protein>
    <submittedName>
        <fullName evidence="1">19011_t:CDS:1</fullName>
    </submittedName>
</protein>
<comment type="caution">
    <text evidence="1">The sequence shown here is derived from an EMBL/GenBank/DDBJ whole genome shotgun (WGS) entry which is preliminary data.</text>
</comment>
<accession>A0A9N9A6A1</accession>
<gene>
    <name evidence="1" type="ORF">DERYTH_LOCUS3726</name>
</gene>
<keyword evidence="2" id="KW-1185">Reference proteome</keyword>
<organism evidence="1 2">
    <name type="scientific">Dentiscutata erythropus</name>
    <dbReference type="NCBI Taxonomy" id="1348616"/>
    <lineage>
        <taxon>Eukaryota</taxon>
        <taxon>Fungi</taxon>
        <taxon>Fungi incertae sedis</taxon>
        <taxon>Mucoromycota</taxon>
        <taxon>Glomeromycotina</taxon>
        <taxon>Glomeromycetes</taxon>
        <taxon>Diversisporales</taxon>
        <taxon>Gigasporaceae</taxon>
        <taxon>Dentiscutata</taxon>
    </lineage>
</organism>
<dbReference type="Proteomes" id="UP000789405">
    <property type="component" value="Unassembled WGS sequence"/>
</dbReference>